<feature type="compositionally biased region" description="Basic and acidic residues" evidence="1">
    <location>
        <begin position="32"/>
        <end position="47"/>
    </location>
</feature>
<name>A0A089NVW7_9HYPH</name>
<dbReference type="GeneID" id="6138564"/>
<evidence type="ECO:0000313" key="3">
    <source>
        <dbReference type="Proteomes" id="UP000029492"/>
    </source>
</evidence>
<evidence type="ECO:0000313" key="2">
    <source>
        <dbReference type="EMBL" id="AIQ90685.1"/>
    </source>
</evidence>
<protein>
    <submittedName>
        <fullName evidence="2">Protein of unassigned function</fullName>
    </submittedName>
</protein>
<dbReference type="Proteomes" id="UP000029492">
    <property type="component" value="Chromosome"/>
</dbReference>
<dbReference type="eggNOG" id="ENOG50310JC">
    <property type="taxonomic scope" value="Bacteria"/>
</dbReference>
<dbReference type="EMBL" id="CP003811">
    <property type="protein sequence ID" value="AIQ90685.1"/>
    <property type="molecule type" value="Genomic_DNA"/>
</dbReference>
<dbReference type="AlphaFoldDB" id="A0A089NVW7"/>
<organism evidence="2 3">
    <name type="scientific">Methylobacterium oryzae CBMB20</name>
    <dbReference type="NCBI Taxonomy" id="693986"/>
    <lineage>
        <taxon>Bacteria</taxon>
        <taxon>Pseudomonadati</taxon>
        <taxon>Pseudomonadota</taxon>
        <taxon>Alphaproteobacteria</taxon>
        <taxon>Hyphomicrobiales</taxon>
        <taxon>Methylobacteriaceae</taxon>
        <taxon>Methylobacterium</taxon>
    </lineage>
</organism>
<gene>
    <name evidence="2" type="ORF">MOC_2930</name>
</gene>
<proteinExistence type="predicted"/>
<keyword evidence="3" id="KW-1185">Reference proteome</keyword>
<sequence>MYDDEPGEFPTPVDDFFPKPGALPVPPPQETEAERKRRERQERKDAGLPDPRIVDAAIAQAFADVCVLGEAPRRIIRDRSTDKVLVYLRAVVEGALRILVDKGYRKEVAVTVILRRLKLG</sequence>
<dbReference type="KEGG" id="mor:MOC_2930"/>
<feature type="region of interest" description="Disordered" evidence="1">
    <location>
        <begin position="1"/>
        <end position="49"/>
    </location>
</feature>
<dbReference type="HOGENOM" id="CLU_2046959_0_0_5"/>
<accession>A0A089NVW7</accession>
<reference evidence="2 3" key="1">
    <citation type="journal article" date="2014" name="PLoS ONE">
        <title>Genome Information of Methylobacterium oryzae, a Plant-Probiotic Methylotroph in the Phyllosphere.</title>
        <authorList>
            <person name="Kwak M.J."/>
            <person name="Jeong H."/>
            <person name="Madhaiyan M."/>
            <person name="Lee Y."/>
            <person name="Sa T.M."/>
            <person name="Oh T.K."/>
            <person name="Kim J.F."/>
        </authorList>
    </citation>
    <scope>NUCLEOTIDE SEQUENCE [LARGE SCALE GENOMIC DNA]</scope>
    <source>
        <strain evidence="2 3">CBMB20</strain>
    </source>
</reference>
<dbReference type="RefSeq" id="WP_012319488.1">
    <property type="nucleotide sequence ID" value="NZ_CP003811.1"/>
</dbReference>
<evidence type="ECO:0000256" key="1">
    <source>
        <dbReference type="SAM" id="MobiDB-lite"/>
    </source>
</evidence>